<evidence type="ECO:0000256" key="1">
    <source>
        <dbReference type="ARBA" id="ARBA00004651"/>
    </source>
</evidence>
<keyword evidence="6 10" id="KW-0472">Membrane</keyword>
<dbReference type="PANTHER" id="PTHR24249">
    <property type="entry name" value="HISTAMINE RECEPTOR-RELATED G-PROTEIN COUPLED RECEPTOR"/>
    <property type="match status" value="1"/>
</dbReference>
<comment type="similarity">
    <text evidence="9">Belongs to the G-protein coupled receptor 1 family.</text>
</comment>
<evidence type="ECO:0000313" key="13">
    <source>
        <dbReference type="Proteomes" id="UP001208570"/>
    </source>
</evidence>
<sequence>MSGNASNANLFWTTYQPYTLFIYSLHCFEAVLSLTGNTLTLIAIRKTKNLKKVPTNVFIMSLASSDAIIGLLIPVFVGVKFLDTEQFSNGTMCLLHGPYISMFIISLMILLAIAVDRYLAIVHSLSYKQRMTLRRAKIITVVIWIVSLCSMTSLTCYYSFKRNVSEQGIRIIGSLYPKFVLMILLQIGIIGPLLGNIVLYILIYIKLKTKTIFRGRGINNGLNESATSKPTKAYVNMMVLVLVYLGIACIPYYVILVILKEMTSSTPVWFVYLFDTSTVLFYSNCFMNPFIYSWKNRNFRNAYKTIMTVKRSSSVVPSERTRTIFISMDTY</sequence>
<dbReference type="PRINTS" id="PR00237">
    <property type="entry name" value="GPCRRHODOPSN"/>
</dbReference>
<dbReference type="GO" id="GO:0004930">
    <property type="term" value="F:G protein-coupled receptor activity"/>
    <property type="evidence" value="ECO:0007669"/>
    <property type="project" value="UniProtKB-KW"/>
</dbReference>
<keyword evidence="13" id="KW-1185">Reference proteome</keyword>
<evidence type="ECO:0000313" key="12">
    <source>
        <dbReference type="EMBL" id="KAK2144678.1"/>
    </source>
</evidence>
<feature type="domain" description="G-protein coupled receptors family 1 profile" evidence="11">
    <location>
        <begin position="36"/>
        <end position="292"/>
    </location>
</feature>
<keyword evidence="2" id="KW-1003">Cell membrane</keyword>
<name>A0AAD9J1P3_9ANNE</name>
<dbReference type="InterPro" id="IPR000276">
    <property type="entry name" value="GPCR_Rhodpsn"/>
</dbReference>
<evidence type="ECO:0000256" key="6">
    <source>
        <dbReference type="ARBA" id="ARBA00023136"/>
    </source>
</evidence>
<evidence type="ECO:0000256" key="9">
    <source>
        <dbReference type="RuleBase" id="RU000688"/>
    </source>
</evidence>
<organism evidence="12 13">
    <name type="scientific">Paralvinella palmiformis</name>
    <dbReference type="NCBI Taxonomy" id="53620"/>
    <lineage>
        <taxon>Eukaryota</taxon>
        <taxon>Metazoa</taxon>
        <taxon>Spiralia</taxon>
        <taxon>Lophotrochozoa</taxon>
        <taxon>Annelida</taxon>
        <taxon>Polychaeta</taxon>
        <taxon>Sedentaria</taxon>
        <taxon>Canalipalpata</taxon>
        <taxon>Terebellida</taxon>
        <taxon>Terebelliformia</taxon>
        <taxon>Alvinellidae</taxon>
        <taxon>Paralvinella</taxon>
    </lineage>
</organism>
<keyword evidence="4 10" id="KW-1133">Transmembrane helix</keyword>
<feature type="transmembrane region" description="Helical" evidence="10">
    <location>
        <begin position="56"/>
        <end position="79"/>
    </location>
</feature>
<evidence type="ECO:0000259" key="11">
    <source>
        <dbReference type="PROSITE" id="PS50262"/>
    </source>
</evidence>
<keyword evidence="8 9" id="KW-0807">Transducer</keyword>
<dbReference type="SMART" id="SM01381">
    <property type="entry name" value="7TM_GPCR_Srsx"/>
    <property type="match status" value="1"/>
</dbReference>
<comment type="subcellular location">
    <subcellularLocation>
        <location evidence="1">Cell membrane</location>
        <topology evidence="1">Multi-pass membrane protein</topology>
    </subcellularLocation>
</comment>
<feature type="transmembrane region" description="Helical" evidence="10">
    <location>
        <begin position="233"/>
        <end position="258"/>
    </location>
</feature>
<protein>
    <recommendedName>
        <fullName evidence="11">G-protein coupled receptors family 1 profile domain-containing protein</fullName>
    </recommendedName>
</protein>
<evidence type="ECO:0000256" key="7">
    <source>
        <dbReference type="ARBA" id="ARBA00023170"/>
    </source>
</evidence>
<evidence type="ECO:0000256" key="10">
    <source>
        <dbReference type="SAM" id="Phobius"/>
    </source>
</evidence>
<reference evidence="12" key="1">
    <citation type="journal article" date="2023" name="Mol. Biol. Evol.">
        <title>Third-Generation Sequencing Reveals the Adaptive Role of the Epigenome in Three Deep-Sea Polychaetes.</title>
        <authorList>
            <person name="Perez M."/>
            <person name="Aroh O."/>
            <person name="Sun Y."/>
            <person name="Lan Y."/>
            <person name="Juniper S.K."/>
            <person name="Young C.R."/>
            <person name="Angers B."/>
            <person name="Qian P.Y."/>
        </authorList>
    </citation>
    <scope>NUCLEOTIDE SEQUENCE</scope>
    <source>
        <strain evidence="12">P08H-3</strain>
    </source>
</reference>
<feature type="transmembrane region" description="Helical" evidence="10">
    <location>
        <begin position="20"/>
        <end position="44"/>
    </location>
</feature>
<feature type="transmembrane region" description="Helical" evidence="10">
    <location>
        <begin position="270"/>
        <end position="291"/>
    </location>
</feature>
<dbReference type="SUPFAM" id="SSF81321">
    <property type="entry name" value="Family A G protein-coupled receptor-like"/>
    <property type="match status" value="1"/>
</dbReference>
<dbReference type="Proteomes" id="UP001208570">
    <property type="component" value="Unassembled WGS sequence"/>
</dbReference>
<evidence type="ECO:0000256" key="8">
    <source>
        <dbReference type="ARBA" id="ARBA00023224"/>
    </source>
</evidence>
<dbReference type="PANTHER" id="PTHR24249:SF372">
    <property type="entry name" value="G-PROTEIN COUPLED RECEPTORS FAMILY 1 PROFILE DOMAIN-CONTAINING PROTEIN"/>
    <property type="match status" value="1"/>
</dbReference>
<proteinExistence type="inferred from homology"/>
<dbReference type="CDD" id="cd00637">
    <property type="entry name" value="7tm_classA_rhodopsin-like"/>
    <property type="match status" value="1"/>
</dbReference>
<evidence type="ECO:0000256" key="3">
    <source>
        <dbReference type="ARBA" id="ARBA00022692"/>
    </source>
</evidence>
<evidence type="ECO:0000256" key="5">
    <source>
        <dbReference type="ARBA" id="ARBA00023040"/>
    </source>
</evidence>
<evidence type="ECO:0000256" key="4">
    <source>
        <dbReference type="ARBA" id="ARBA00022989"/>
    </source>
</evidence>
<accession>A0AAD9J1P3</accession>
<gene>
    <name evidence="12" type="ORF">LSH36_737g02000</name>
</gene>
<dbReference type="Gene3D" id="1.20.1070.10">
    <property type="entry name" value="Rhodopsin 7-helix transmembrane proteins"/>
    <property type="match status" value="1"/>
</dbReference>
<feature type="transmembrane region" description="Helical" evidence="10">
    <location>
        <begin position="180"/>
        <end position="205"/>
    </location>
</feature>
<keyword evidence="3 9" id="KW-0812">Transmembrane</keyword>
<feature type="transmembrane region" description="Helical" evidence="10">
    <location>
        <begin position="141"/>
        <end position="160"/>
    </location>
</feature>
<dbReference type="PROSITE" id="PS00237">
    <property type="entry name" value="G_PROTEIN_RECEP_F1_1"/>
    <property type="match status" value="1"/>
</dbReference>
<feature type="transmembrane region" description="Helical" evidence="10">
    <location>
        <begin position="99"/>
        <end position="120"/>
    </location>
</feature>
<evidence type="ECO:0000256" key="2">
    <source>
        <dbReference type="ARBA" id="ARBA00022475"/>
    </source>
</evidence>
<keyword evidence="7 9" id="KW-0675">Receptor</keyword>
<dbReference type="AlphaFoldDB" id="A0AAD9J1P3"/>
<dbReference type="Pfam" id="PF00001">
    <property type="entry name" value="7tm_1"/>
    <property type="match status" value="1"/>
</dbReference>
<dbReference type="PROSITE" id="PS50262">
    <property type="entry name" value="G_PROTEIN_RECEP_F1_2"/>
    <property type="match status" value="1"/>
</dbReference>
<comment type="caution">
    <text evidence="12">The sequence shown here is derived from an EMBL/GenBank/DDBJ whole genome shotgun (WGS) entry which is preliminary data.</text>
</comment>
<dbReference type="EMBL" id="JAODUP010000737">
    <property type="protein sequence ID" value="KAK2144678.1"/>
    <property type="molecule type" value="Genomic_DNA"/>
</dbReference>
<dbReference type="GO" id="GO:0005886">
    <property type="term" value="C:plasma membrane"/>
    <property type="evidence" value="ECO:0007669"/>
    <property type="project" value="UniProtKB-SubCell"/>
</dbReference>
<dbReference type="InterPro" id="IPR017452">
    <property type="entry name" value="GPCR_Rhodpsn_7TM"/>
</dbReference>
<dbReference type="InterPro" id="IPR050569">
    <property type="entry name" value="TAAR"/>
</dbReference>
<keyword evidence="5 9" id="KW-0297">G-protein coupled receptor</keyword>